<gene>
    <name evidence="3" type="ORF">DLJ58_01265</name>
</gene>
<accession>A0A3N9XNV6</accession>
<sequence length="1026" mass="112738">MYGWRWLSGVVVCQWPRCPSHRHRGLSTEPVLPDGPVARRGSPPHTAPSASWVGLFVHWRNGRATTRLPRVSEEPQPVLPRTDESRISRLAVSDPAVLVLAEGSTPSAVSNLRGHLFERFVAHLLHLYGYSRPTTMSLNESADGIELDVVATHRLTGQPAIAECKAYSSPVSAASLGTFHSKLIVRRYEDNRTHGFFVAIPRLTAQGREQAELIASNDSDFTLLTALGIVDALKDRGEIVECPVPNILISDPAVAITDEGVFSACLELEPQTRNPTRLLAWSSGAPVPHSVLELLSANPYAQGAVAHDARNLEARAEILGAVEVSPIIATVTGSRSDFEYQLPAAPKYFVGRRGIVKLLDEALDARPGVLVLNAKSGWGKSSLALRLERLVLDRSGHALVLDTRTANSRRYVTKVLRRAANEAAEKNLLRLRPDASWASLASALRTLSEAEWLGKNPIVVFFDQFENVFRNEELTREFRDLALGARELSDRLLVGFAWKTDHVGWTESYPYHMRDEIRAGATVVPIAPLGAAEVDTLLRRLENAIGQSLARDLRQRLREYSQGLPWLFKKLAGHLLSEIAAGATQERLASEGLNVQNLFDADLAEISPAEQEALRHIARYAPIAIGEVEERVPGHVVQSLVNRRLIVQVGEKLDTYWDIFRDYLNNGRIPVEDSYILRQTPLSVARLLREVAIDDGNGNIPDIARRLGTSENALFNLSRELRLLGATTYEPNQVRIIDEIWTADDPERELRRRVASSLRRHRAFSSFSSLSERMGKITVGNLARELPAAFPAVAVAEATWQTYARAFLLWFEYAGLATQDTQLWQPAPDGTEGVGQLLQARIRRRLRGAFPNEAPGPALSLLLEIARSPHQEVQGGVSRSRRGGVRHLLAIGAISELPDGTLRLLRRDLVDNGSVVPRVLYDLLSNVPGVPVALNFLQSNPGASPQDVGDVLRVAVNAEWSDPTVLSNGKYMRGWAKAAGVAVVPVPRLGQSASRPAASGVETLDFGPTFPVPEPRVHPLRPGLPG</sequence>
<evidence type="ECO:0000313" key="4">
    <source>
        <dbReference type="Proteomes" id="UP000266889"/>
    </source>
</evidence>
<evidence type="ECO:0000259" key="2">
    <source>
        <dbReference type="Pfam" id="PF20703"/>
    </source>
</evidence>
<keyword evidence="4" id="KW-1185">Reference proteome</keyword>
<dbReference type="GO" id="GO:0003677">
    <property type="term" value="F:DNA binding"/>
    <property type="evidence" value="ECO:0007669"/>
    <property type="project" value="InterPro"/>
</dbReference>
<dbReference type="SUPFAM" id="SSF52980">
    <property type="entry name" value="Restriction endonuclease-like"/>
    <property type="match status" value="1"/>
</dbReference>
<name>A0A3N9XNV6_9ACTN</name>
<feature type="domain" description="Restriction endonuclease type IV Mrr" evidence="1">
    <location>
        <begin position="111"/>
        <end position="213"/>
    </location>
</feature>
<dbReference type="SUPFAM" id="SSF52540">
    <property type="entry name" value="P-loop containing nucleoside triphosphate hydrolases"/>
    <property type="match status" value="1"/>
</dbReference>
<dbReference type="InterPro" id="IPR007560">
    <property type="entry name" value="Restrct_endonuc_IV_Mrr"/>
</dbReference>
<dbReference type="AlphaFoldDB" id="A0A3N9XNV6"/>
<dbReference type="Pfam" id="PF20703">
    <property type="entry name" value="nSTAND1"/>
    <property type="match status" value="1"/>
</dbReference>
<protein>
    <submittedName>
        <fullName evidence="3">Uncharacterized protein</fullName>
    </submittedName>
</protein>
<dbReference type="InterPro" id="IPR027417">
    <property type="entry name" value="P-loop_NTPase"/>
</dbReference>
<dbReference type="GO" id="GO:0009307">
    <property type="term" value="P:DNA restriction-modification system"/>
    <property type="evidence" value="ECO:0007669"/>
    <property type="project" value="InterPro"/>
</dbReference>
<dbReference type="EMBL" id="QGSY01000067">
    <property type="protein sequence ID" value="RQX14459.1"/>
    <property type="molecule type" value="Genomic_DNA"/>
</dbReference>
<evidence type="ECO:0000313" key="3">
    <source>
        <dbReference type="EMBL" id="RQX14459.1"/>
    </source>
</evidence>
<feature type="domain" description="Novel STAND NTPase 1" evidence="2">
    <location>
        <begin position="346"/>
        <end position="557"/>
    </location>
</feature>
<evidence type="ECO:0000259" key="1">
    <source>
        <dbReference type="Pfam" id="PF04471"/>
    </source>
</evidence>
<dbReference type="Proteomes" id="UP000266889">
    <property type="component" value="Unassembled WGS sequence"/>
</dbReference>
<comment type="caution">
    <text evidence="3">The sequence shown here is derived from an EMBL/GenBank/DDBJ whole genome shotgun (WGS) entry which is preliminary data.</text>
</comment>
<dbReference type="Gene3D" id="3.40.50.300">
    <property type="entry name" value="P-loop containing nucleotide triphosphate hydrolases"/>
    <property type="match status" value="1"/>
</dbReference>
<reference evidence="3 4" key="1">
    <citation type="submission" date="2018-05" db="EMBL/GenBank/DDBJ databases">
        <title>Micromonospora from Atacama Desert.</title>
        <authorList>
            <person name="Carro L."/>
            <person name="Goodfellow M."/>
            <person name="Klenk H.-P."/>
        </authorList>
    </citation>
    <scope>NUCLEOTIDE SEQUENCE [LARGE SCALE GENOMIC DNA]</scope>
    <source>
        <strain evidence="3 4">LB32</strain>
    </source>
</reference>
<dbReference type="InterPro" id="IPR049052">
    <property type="entry name" value="nSTAND1"/>
</dbReference>
<proteinExistence type="predicted"/>
<organism evidence="3 4">
    <name type="scientific">Micromonospora arida</name>
    <dbReference type="NCBI Taxonomy" id="2203715"/>
    <lineage>
        <taxon>Bacteria</taxon>
        <taxon>Bacillati</taxon>
        <taxon>Actinomycetota</taxon>
        <taxon>Actinomycetes</taxon>
        <taxon>Micromonosporales</taxon>
        <taxon>Micromonosporaceae</taxon>
        <taxon>Micromonospora</taxon>
    </lineage>
</organism>
<dbReference type="InterPro" id="IPR011335">
    <property type="entry name" value="Restrct_endonuc-II-like"/>
</dbReference>
<dbReference type="GO" id="GO:0004519">
    <property type="term" value="F:endonuclease activity"/>
    <property type="evidence" value="ECO:0007669"/>
    <property type="project" value="InterPro"/>
</dbReference>
<dbReference type="Pfam" id="PF04471">
    <property type="entry name" value="Mrr_cat"/>
    <property type="match status" value="1"/>
</dbReference>